<name>A0A2G8KZF1_STIJA</name>
<keyword evidence="4 5" id="KW-0472">Membrane</keyword>
<feature type="transmembrane region" description="Helical" evidence="5">
    <location>
        <begin position="79"/>
        <end position="102"/>
    </location>
</feature>
<evidence type="ECO:0000256" key="1">
    <source>
        <dbReference type="ARBA" id="ARBA00004141"/>
    </source>
</evidence>
<dbReference type="Pfam" id="PF00892">
    <property type="entry name" value="EamA"/>
    <property type="match status" value="1"/>
</dbReference>
<evidence type="ECO:0000256" key="2">
    <source>
        <dbReference type="ARBA" id="ARBA00022692"/>
    </source>
</evidence>
<dbReference type="Proteomes" id="UP000230750">
    <property type="component" value="Unassembled WGS sequence"/>
</dbReference>
<feature type="transmembrane region" description="Helical" evidence="5">
    <location>
        <begin position="108"/>
        <end position="127"/>
    </location>
</feature>
<dbReference type="OrthoDB" id="306876at2759"/>
<evidence type="ECO:0000313" key="8">
    <source>
        <dbReference type="Proteomes" id="UP000230750"/>
    </source>
</evidence>
<feature type="transmembrane region" description="Helical" evidence="5">
    <location>
        <begin position="43"/>
        <end position="67"/>
    </location>
</feature>
<dbReference type="AlphaFoldDB" id="A0A2G8KZF1"/>
<accession>A0A2G8KZF1</accession>
<evidence type="ECO:0000256" key="4">
    <source>
        <dbReference type="ARBA" id="ARBA00023136"/>
    </source>
</evidence>
<dbReference type="PANTHER" id="PTHR22911:SF6">
    <property type="entry name" value="SOLUTE CARRIER FAMILY 35 MEMBER G1"/>
    <property type="match status" value="1"/>
</dbReference>
<feature type="transmembrane region" description="Helical" evidence="5">
    <location>
        <begin position="288"/>
        <end position="307"/>
    </location>
</feature>
<dbReference type="PANTHER" id="PTHR22911">
    <property type="entry name" value="ACYL-MALONYL CONDENSING ENZYME-RELATED"/>
    <property type="match status" value="1"/>
</dbReference>
<reference evidence="7 8" key="1">
    <citation type="journal article" date="2017" name="PLoS Biol.">
        <title>The sea cucumber genome provides insights into morphological evolution and visceral regeneration.</title>
        <authorList>
            <person name="Zhang X."/>
            <person name="Sun L."/>
            <person name="Yuan J."/>
            <person name="Sun Y."/>
            <person name="Gao Y."/>
            <person name="Zhang L."/>
            <person name="Li S."/>
            <person name="Dai H."/>
            <person name="Hamel J.F."/>
            <person name="Liu C."/>
            <person name="Yu Y."/>
            <person name="Liu S."/>
            <person name="Lin W."/>
            <person name="Guo K."/>
            <person name="Jin S."/>
            <person name="Xu P."/>
            <person name="Storey K.B."/>
            <person name="Huan P."/>
            <person name="Zhang T."/>
            <person name="Zhou Y."/>
            <person name="Zhang J."/>
            <person name="Lin C."/>
            <person name="Li X."/>
            <person name="Xing L."/>
            <person name="Huo D."/>
            <person name="Sun M."/>
            <person name="Wang L."/>
            <person name="Mercier A."/>
            <person name="Li F."/>
            <person name="Yang H."/>
            <person name="Xiang J."/>
        </authorList>
    </citation>
    <scope>NUCLEOTIDE SEQUENCE [LARGE SCALE GENOMIC DNA]</scope>
    <source>
        <strain evidence="7">Shaxun</strain>
        <tissue evidence="7">Muscle</tissue>
    </source>
</reference>
<evidence type="ECO:0000256" key="5">
    <source>
        <dbReference type="SAM" id="Phobius"/>
    </source>
</evidence>
<evidence type="ECO:0000313" key="7">
    <source>
        <dbReference type="EMBL" id="PIK53371.1"/>
    </source>
</evidence>
<keyword evidence="3 5" id="KW-1133">Transmembrane helix</keyword>
<feature type="transmembrane region" description="Helical" evidence="5">
    <location>
        <begin position="262"/>
        <end position="282"/>
    </location>
</feature>
<evidence type="ECO:0000259" key="6">
    <source>
        <dbReference type="Pfam" id="PF00892"/>
    </source>
</evidence>
<comment type="subcellular location">
    <subcellularLocation>
        <location evidence="1">Membrane</location>
        <topology evidence="1">Multi-pass membrane protein</topology>
    </subcellularLocation>
</comment>
<dbReference type="InterPro" id="IPR037185">
    <property type="entry name" value="EmrE-like"/>
</dbReference>
<protein>
    <recommendedName>
        <fullName evidence="6">EamA domain-containing protein</fullName>
    </recommendedName>
</protein>
<gene>
    <name evidence="7" type="ORF">BSL78_09733</name>
</gene>
<dbReference type="SUPFAM" id="SSF103481">
    <property type="entry name" value="Multidrug resistance efflux transporter EmrE"/>
    <property type="match status" value="1"/>
</dbReference>
<feature type="domain" description="EamA" evidence="6">
    <location>
        <begin position="18"/>
        <end position="149"/>
    </location>
</feature>
<dbReference type="GO" id="GO:0016020">
    <property type="term" value="C:membrane"/>
    <property type="evidence" value="ECO:0007669"/>
    <property type="project" value="UniProtKB-SubCell"/>
</dbReference>
<feature type="transmembrane region" description="Helical" evidence="5">
    <location>
        <begin position="170"/>
        <end position="188"/>
    </location>
</feature>
<organism evidence="7 8">
    <name type="scientific">Stichopus japonicus</name>
    <name type="common">Sea cucumber</name>
    <dbReference type="NCBI Taxonomy" id="307972"/>
    <lineage>
        <taxon>Eukaryota</taxon>
        <taxon>Metazoa</taxon>
        <taxon>Echinodermata</taxon>
        <taxon>Eleutherozoa</taxon>
        <taxon>Echinozoa</taxon>
        <taxon>Holothuroidea</taxon>
        <taxon>Aspidochirotacea</taxon>
        <taxon>Aspidochirotida</taxon>
        <taxon>Stichopodidae</taxon>
        <taxon>Apostichopus</taxon>
    </lineage>
</organism>
<keyword evidence="2 5" id="KW-0812">Transmembrane</keyword>
<proteinExistence type="predicted"/>
<feature type="transmembrane region" description="Helical" evidence="5">
    <location>
        <begin position="21"/>
        <end position="37"/>
    </location>
</feature>
<comment type="caution">
    <text evidence="7">The sequence shown here is derived from an EMBL/GenBank/DDBJ whole genome shotgun (WGS) entry which is preliminary data.</text>
</comment>
<evidence type="ECO:0000256" key="3">
    <source>
        <dbReference type="ARBA" id="ARBA00022989"/>
    </source>
</evidence>
<feature type="transmembrane region" description="Helical" evidence="5">
    <location>
        <begin position="200"/>
        <end position="222"/>
    </location>
</feature>
<keyword evidence="8" id="KW-1185">Reference proteome</keyword>
<dbReference type="EMBL" id="MRZV01000290">
    <property type="protein sequence ID" value="PIK53371.1"/>
    <property type="molecule type" value="Genomic_DNA"/>
</dbReference>
<feature type="transmembrane region" description="Helical" evidence="5">
    <location>
        <begin position="134"/>
        <end position="150"/>
    </location>
</feature>
<sequence length="314" mass="34572">MSEDRFGTNGCIKTAGKRGQFCAIAYGFILAAQLSMAKELLNSFSAIQVTFIRCLVHLCCIICYSSWNDTQRYTCYDTLFYLVCSVTGCLAWVSTSATLYFLQVGDSTALELGAIVIFTALLGHCFLSERVNKLDYVILLSDVIGIILICKPEFLFGNKSVITEESTQNYGSFIALLSGFFVSIRSLFVKKLSNKGTLNLMLLMIFQGIGGVPICLLLSFFFDSWTTPSSMKAWLLLSIFGFTCLLQGLVHAIALGSEDVKTVAISSTISTVLTYVIRLAIFRASFDIVITFGATIITVTMVIMHIIRSLSDEQ</sequence>
<dbReference type="InterPro" id="IPR000620">
    <property type="entry name" value="EamA_dom"/>
</dbReference>
<feature type="transmembrane region" description="Helical" evidence="5">
    <location>
        <begin position="234"/>
        <end position="255"/>
    </location>
</feature>